<dbReference type="HOGENOM" id="CLU_119558_0_0_9"/>
<feature type="compositionally biased region" description="Basic and acidic residues" evidence="1">
    <location>
        <begin position="99"/>
        <end position="109"/>
    </location>
</feature>
<organism evidence="3 4">
    <name type="scientific">Streptococcus pyogenes serotype M1</name>
    <dbReference type="NCBI Taxonomy" id="301447"/>
    <lineage>
        <taxon>Bacteria</taxon>
        <taxon>Bacillati</taxon>
        <taxon>Bacillota</taxon>
        <taxon>Bacilli</taxon>
        <taxon>Lactobacillales</taxon>
        <taxon>Streptococcaceae</taxon>
        <taxon>Streptococcus</taxon>
    </lineage>
</organism>
<dbReference type="Proteomes" id="UP000000750">
    <property type="component" value="Chromosome"/>
</dbReference>
<protein>
    <submittedName>
        <fullName evidence="3">Uncharacterized protein</fullName>
    </submittedName>
</protein>
<reference evidence="3 4" key="1">
    <citation type="journal article" date="2001" name="Proc. Natl. Acad. Sci. U.S.A.">
        <title>Complete genome sequence of an M1 strain of Streptococcus pyogenes.</title>
        <authorList>
            <person name="Ferretti J.J."/>
            <person name="McShan W.M."/>
            <person name="Adjic D."/>
            <person name="Savic D."/>
            <person name="Savic G."/>
            <person name="Lyon K."/>
            <person name="Primeaux C."/>
            <person name="Sezate S.S."/>
            <person name="Surorov A.N."/>
            <person name="Kenton S."/>
            <person name="Lai H."/>
            <person name="Lin S."/>
            <person name="Qian Y."/>
            <person name="Jia H.G."/>
            <person name="Najar F.Z."/>
            <person name="Ren Q."/>
            <person name="Zhu H."/>
            <person name="Song L."/>
            <person name="White J."/>
            <person name="Yuan X."/>
            <person name="Clifton S.W."/>
            <person name="Roe B.A."/>
            <person name="McLaughlin R.E."/>
        </authorList>
    </citation>
    <scope>NUCLEOTIDE SEQUENCE [LARGE SCALE GENOMIC DNA]</scope>
    <source>
        <strain evidence="4">ATCC 700294 / SF370 / Serotype M1</strain>
    </source>
</reference>
<accession>Q9A173</accession>
<keyword evidence="4" id="KW-1185">Reference proteome</keyword>
<dbReference type="KEGG" id="spy:SPy_0430"/>
<feature type="compositionally biased region" description="Basic and acidic residues" evidence="1">
    <location>
        <begin position="81"/>
        <end position="90"/>
    </location>
</feature>
<name>Q9A173_STRP1</name>
<evidence type="ECO:0000313" key="4">
    <source>
        <dbReference type="Proteomes" id="UP000000750"/>
    </source>
</evidence>
<dbReference type="EMBL" id="AE004092">
    <property type="protein sequence ID" value="AAK33451.1"/>
    <property type="molecule type" value="Genomic_DNA"/>
</dbReference>
<evidence type="ECO:0000256" key="2">
    <source>
        <dbReference type="SAM" id="SignalP"/>
    </source>
</evidence>
<feature type="chain" id="PRO_5004323744" evidence="2">
    <location>
        <begin position="38"/>
        <end position="184"/>
    </location>
</feature>
<dbReference type="PATRIC" id="fig|160490.10.peg.364"/>
<keyword evidence="2" id="KW-0732">Signal</keyword>
<feature type="region of interest" description="Disordered" evidence="1">
    <location>
        <begin position="81"/>
        <end position="155"/>
    </location>
</feature>
<dbReference type="AlphaFoldDB" id="Q9A173"/>
<evidence type="ECO:0000313" key="3">
    <source>
        <dbReference type="EMBL" id="AAK33451.1"/>
    </source>
</evidence>
<sequence length="184" mass="20563">MKWSGFMKTKSKRFLNLATLCLALLGTTLLMAHPVQAEVISKRDYMTRFGLGDLEDDSANYPSNLEARYKGYLEGYEKGLKGDDIPERPKIQVPEDVQPSDHGDYRDGYEEGFGEGQHKRDPLETEAEDDSQGGRQEGRQGHQEGADSSDLNVEESDGLSVIDEVVGVIYQAFSTIWTYLSGLF</sequence>
<feature type="signal peptide" evidence="2">
    <location>
        <begin position="1"/>
        <end position="37"/>
    </location>
</feature>
<evidence type="ECO:0000256" key="1">
    <source>
        <dbReference type="SAM" id="MobiDB-lite"/>
    </source>
</evidence>
<dbReference type="OMA" id="RPERDNI"/>
<proteinExistence type="predicted"/>
<gene>
    <name evidence="3" type="ordered locus">SPy_0430</name>
</gene>
<feature type="compositionally biased region" description="Basic and acidic residues" evidence="1">
    <location>
        <begin position="136"/>
        <end position="145"/>
    </location>
</feature>